<evidence type="ECO:0000256" key="1">
    <source>
        <dbReference type="ARBA" id="ARBA00022603"/>
    </source>
</evidence>
<keyword evidence="5" id="KW-1185">Reference proteome</keyword>
<evidence type="ECO:0000259" key="3">
    <source>
        <dbReference type="Pfam" id="PF13649"/>
    </source>
</evidence>
<dbReference type="InterPro" id="IPR051052">
    <property type="entry name" value="Diverse_substrate_MTase"/>
</dbReference>
<gene>
    <name evidence="4" type="ORF">ACFSC0_03835</name>
</gene>
<dbReference type="GO" id="GO:0032259">
    <property type="term" value="P:methylation"/>
    <property type="evidence" value="ECO:0007669"/>
    <property type="project" value="UniProtKB-KW"/>
</dbReference>
<dbReference type="InterPro" id="IPR029063">
    <property type="entry name" value="SAM-dependent_MTases_sf"/>
</dbReference>
<reference evidence="5" key="1">
    <citation type="journal article" date="2019" name="Int. J. Syst. Evol. Microbiol.">
        <title>The Global Catalogue of Microorganisms (GCM) 10K type strain sequencing project: providing services to taxonomists for standard genome sequencing and annotation.</title>
        <authorList>
            <consortium name="The Broad Institute Genomics Platform"/>
            <consortium name="The Broad Institute Genome Sequencing Center for Infectious Disease"/>
            <person name="Wu L."/>
            <person name="Ma J."/>
        </authorList>
    </citation>
    <scope>NUCLEOTIDE SEQUENCE [LARGE SCALE GENOMIC DNA]</scope>
    <source>
        <strain evidence="5">DFY28</strain>
    </source>
</reference>
<dbReference type="EMBL" id="JBHUEY010000001">
    <property type="protein sequence ID" value="MFD1782514.1"/>
    <property type="molecule type" value="Genomic_DNA"/>
</dbReference>
<comment type="caution">
    <text evidence="4">The sequence shown here is derived from an EMBL/GenBank/DDBJ whole genome shotgun (WGS) entry which is preliminary data.</text>
</comment>
<dbReference type="InterPro" id="IPR041698">
    <property type="entry name" value="Methyltransf_25"/>
</dbReference>
<evidence type="ECO:0000256" key="2">
    <source>
        <dbReference type="ARBA" id="ARBA00022679"/>
    </source>
</evidence>
<protein>
    <submittedName>
        <fullName evidence="4">Class I SAM-dependent methyltransferase</fullName>
    </submittedName>
</protein>
<dbReference type="GO" id="GO:0008168">
    <property type="term" value="F:methyltransferase activity"/>
    <property type="evidence" value="ECO:0007669"/>
    <property type="project" value="UniProtKB-KW"/>
</dbReference>
<dbReference type="Gene3D" id="3.40.50.150">
    <property type="entry name" value="Vaccinia Virus protein VP39"/>
    <property type="match status" value="1"/>
</dbReference>
<dbReference type="Pfam" id="PF13649">
    <property type="entry name" value="Methyltransf_25"/>
    <property type="match status" value="1"/>
</dbReference>
<evidence type="ECO:0000313" key="4">
    <source>
        <dbReference type="EMBL" id="MFD1782514.1"/>
    </source>
</evidence>
<evidence type="ECO:0000313" key="5">
    <source>
        <dbReference type="Proteomes" id="UP001597237"/>
    </source>
</evidence>
<dbReference type="CDD" id="cd02440">
    <property type="entry name" value="AdoMet_MTases"/>
    <property type="match status" value="1"/>
</dbReference>
<dbReference type="PANTHER" id="PTHR44942:SF4">
    <property type="entry name" value="METHYLTRANSFERASE TYPE 11 DOMAIN-CONTAINING PROTEIN"/>
    <property type="match status" value="1"/>
</dbReference>
<keyword evidence="1 4" id="KW-0489">Methyltransferase</keyword>
<dbReference type="Proteomes" id="UP001597237">
    <property type="component" value="Unassembled WGS sequence"/>
</dbReference>
<sequence>MAQPKNSGEDFDDADVARAYANRPPYPPALIEALAGLASGRARALDLGCGPGKLAIPLADRFDEVWAADLSAPMIAAGQAADAGAHPNLRWMHGPIEDLDAPDGGFDLAAAGASIHWMDHARLFPRLARWLRPGAVIAVVEGDGPAEAPWREAYGAVIRGWVERLGGVWNDPAMIAGSRAHEAWIGEPRRAEFSHEVRMSLEALIDGEHSRATWARAKLGPDRSAAFDADLRDALTPHAEEGILIFKVRTRLLYGRPLPEPMTHSVAG</sequence>
<accession>A0ABW4MZ87</accession>
<proteinExistence type="predicted"/>
<dbReference type="RefSeq" id="WP_377280434.1">
    <property type="nucleotide sequence ID" value="NZ_JBHRSI010000001.1"/>
</dbReference>
<keyword evidence="2" id="KW-0808">Transferase</keyword>
<dbReference type="PANTHER" id="PTHR44942">
    <property type="entry name" value="METHYLTRANSF_11 DOMAIN-CONTAINING PROTEIN"/>
    <property type="match status" value="1"/>
</dbReference>
<dbReference type="SUPFAM" id="SSF53335">
    <property type="entry name" value="S-adenosyl-L-methionine-dependent methyltransferases"/>
    <property type="match status" value="1"/>
</dbReference>
<feature type="domain" description="Methyltransferase" evidence="3">
    <location>
        <begin position="45"/>
        <end position="134"/>
    </location>
</feature>
<name>A0ABW4MZ87_9CAUL</name>
<organism evidence="4 5">
    <name type="scientific">Phenylobacterium terrae</name>
    <dbReference type="NCBI Taxonomy" id="2665495"/>
    <lineage>
        <taxon>Bacteria</taxon>
        <taxon>Pseudomonadati</taxon>
        <taxon>Pseudomonadota</taxon>
        <taxon>Alphaproteobacteria</taxon>
        <taxon>Caulobacterales</taxon>
        <taxon>Caulobacteraceae</taxon>
        <taxon>Phenylobacterium</taxon>
    </lineage>
</organism>